<keyword evidence="3" id="KW-1185">Reference proteome</keyword>
<dbReference type="InterPro" id="IPR037401">
    <property type="entry name" value="SnoaL-like"/>
</dbReference>
<dbReference type="Gene3D" id="3.10.450.50">
    <property type="match status" value="1"/>
</dbReference>
<dbReference type="InterPro" id="IPR032710">
    <property type="entry name" value="NTF2-like_dom_sf"/>
</dbReference>
<evidence type="ECO:0000259" key="1">
    <source>
        <dbReference type="Pfam" id="PF12680"/>
    </source>
</evidence>
<evidence type="ECO:0000313" key="2">
    <source>
        <dbReference type="EMBL" id="QNI33643.1"/>
    </source>
</evidence>
<accession>A0A7G8BM73</accession>
<dbReference type="EMBL" id="CP060394">
    <property type="protein sequence ID" value="QNI33643.1"/>
    <property type="molecule type" value="Genomic_DNA"/>
</dbReference>
<protein>
    <submittedName>
        <fullName evidence="2">Nuclear transport factor 2 family protein</fullName>
    </submittedName>
</protein>
<dbReference type="RefSeq" id="WP_186745196.1">
    <property type="nucleotide sequence ID" value="NZ_CP060394.1"/>
</dbReference>
<organism evidence="2 3">
    <name type="scientific">Alloacidobacterium dinghuense</name>
    <dbReference type="NCBI Taxonomy" id="2763107"/>
    <lineage>
        <taxon>Bacteria</taxon>
        <taxon>Pseudomonadati</taxon>
        <taxon>Acidobacteriota</taxon>
        <taxon>Terriglobia</taxon>
        <taxon>Terriglobales</taxon>
        <taxon>Acidobacteriaceae</taxon>
        <taxon>Alloacidobacterium</taxon>
    </lineage>
</organism>
<evidence type="ECO:0000313" key="3">
    <source>
        <dbReference type="Proteomes" id="UP000515312"/>
    </source>
</evidence>
<gene>
    <name evidence="2" type="ORF">H7849_06855</name>
</gene>
<feature type="domain" description="SnoaL-like" evidence="1">
    <location>
        <begin position="22"/>
        <end position="117"/>
    </location>
</feature>
<dbReference type="SUPFAM" id="SSF54427">
    <property type="entry name" value="NTF2-like"/>
    <property type="match status" value="1"/>
</dbReference>
<dbReference type="AlphaFoldDB" id="A0A7G8BM73"/>
<dbReference type="Pfam" id="PF12680">
    <property type="entry name" value="SnoaL_2"/>
    <property type="match status" value="1"/>
</dbReference>
<dbReference type="KEGG" id="adin:H7849_06855"/>
<name>A0A7G8BM73_9BACT</name>
<proteinExistence type="predicted"/>
<sequence>MSVSQTVQSAMQQTNDLFCSAVVKNRQIDVLDNIYTANARILPPGTDLIEGRAQIKNFWEQAIAALAVTDATLATVDAETAGDSVIEIGRADLTLEGGQKVAVKYVVHWKQEDGRWKWNTDIWNMNQ</sequence>
<dbReference type="Proteomes" id="UP000515312">
    <property type="component" value="Chromosome"/>
</dbReference>
<reference evidence="2 3" key="1">
    <citation type="submission" date="2020-08" db="EMBL/GenBank/DDBJ databases">
        <title>Edaphobacter telluris sp. nov. and Acidobacterium dinghuensis sp. nov., two acidobacteria isolated from forest soil.</title>
        <authorList>
            <person name="Fu J."/>
            <person name="Qiu L."/>
        </authorList>
    </citation>
    <scope>NUCLEOTIDE SEQUENCE [LARGE SCALE GENOMIC DNA]</scope>
    <source>
        <strain evidence="2">4Y35</strain>
    </source>
</reference>